<protein>
    <submittedName>
        <fullName evidence="2">Unannotated protein</fullName>
    </submittedName>
</protein>
<reference evidence="2" key="1">
    <citation type="submission" date="2020-05" db="EMBL/GenBank/DDBJ databases">
        <authorList>
            <person name="Chiriac C."/>
            <person name="Salcher M."/>
            <person name="Ghai R."/>
            <person name="Kavagutti S V."/>
        </authorList>
    </citation>
    <scope>NUCLEOTIDE SEQUENCE</scope>
</reference>
<dbReference type="EMBL" id="CAFBLS010000331">
    <property type="protein sequence ID" value="CAB4886873.1"/>
    <property type="molecule type" value="Genomic_DNA"/>
</dbReference>
<gene>
    <name evidence="2" type="ORF">UFOPK3402_01978</name>
</gene>
<proteinExistence type="predicted"/>
<sequence>MSDGSAEGSSVGSALASAVTSAAGSALASALAAGAGSGAGSGATAPPPSSSAPIVTAELAAGTLAIVQPRHSAMVTMPTNHSVTAVRRGELSATALP</sequence>
<organism evidence="2">
    <name type="scientific">freshwater metagenome</name>
    <dbReference type="NCBI Taxonomy" id="449393"/>
    <lineage>
        <taxon>unclassified sequences</taxon>
        <taxon>metagenomes</taxon>
        <taxon>ecological metagenomes</taxon>
    </lineage>
</organism>
<evidence type="ECO:0000313" key="2">
    <source>
        <dbReference type="EMBL" id="CAB4886873.1"/>
    </source>
</evidence>
<dbReference type="AlphaFoldDB" id="A0A6J7F640"/>
<feature type="region of interest" description="Disordered" evidence="1">
    <location>
        <begin position="34"/>
        <end position="53"/>
    </location>
</feature>
<evidence type="ECO:0000256" key="1">
    <source>
        <dbReference type="SAM" id="MobiDB-lite"/>
    </source>
</evidence>
<name>A0A6J7F640_9ZZZZ</name>
<accession>A0A6J7F640</accession>